<protein>
    <submittedName>
        <fullName evidence="1">Uncharacterized protein</fullName>
    </submittedName>
</protein>
<dbReference type="Proteomes" id="UP000003692">
    <property type="component" value="Unassembled WGS sequence"/>
</dbReference>
<dbReference type="HOGENOM" id="CLU_3288737_0_0_6"/>
<dbReference type="EMBL" id="ADGK01000031">
    <property type="protein sequence ID" value="EFE24111.1"/>
    <property type="molecule type" value="Genomic_DNA"/>
</dbReference>
<proteinExistence type="predicted"/>
<reference evidence="1 2" key="1">
    <citation type="submission" date="2010-02" db="EMBL/GenBank/DDBJ databases">
        <authorList>
            <person name="Weinstock G."/>
            <person name="Sodergren E."/>
            <person name="Clifton S."/>
            <person name="Fulton L."/>
            <person name="Fulton B."/>
            <person name="Courtney L."/>
            <person name="Fronick C."/>
            <person name="Harrison M."/>
            <person name="Strong C."/>
            <person name="Farmer C."/>
            <person name="Delahaunty K."/>
            <person name="Markovic C."/>
            <person name="Hall O."/>
            <person name="Minx P."/>
            <person name="Tomlinson C."/>
            <person name="Mitreva M."/>
            <person name="Nelson J."/>
            <person name="Hou S."/>
            <person name="Wollam A."/>
            <person name="Pepin K.H."/>
            <person name="Johnson M."/>
            <person name="Bhonagiri V."/>
            <person name="Zhang X."/>
            <person name="Suruliraj S."/>
            <person name="Warren W."/>
            <person name="Chinwalla A."/>
            <person name="Mardis E.R."/>
            <person name="Wilson R.K."/>
        </authorList>
    </citation>
    <scope>NUCLEOTIDE SEQUENCE [LARGE SCALE GENOMIC DNA]</scope>
    <source>
        <strain evidence="1 2">ATCC 23685</strain>
    </source>
</reference>
<organism evidence="1 2">
    <name type="scientific">Edwardsiella tarda ATCC 23685</name>
    <dbReference type="NCBI Taxonomy" id="500638"/>
    <lineage>
        <taxon>Bacteria</taxon>
        <taxon>Pseudomonadati</taxon>
        <taxon>Pseudomonadota</taxon>
        <taxon>Gammaproteobacteria</taxon>
        <taxon>Enterobacterales</taxon>
        <taxon>Hafniaceae</taxon>
        <taxon>Edwardsiella</taxon>
    </lineage>
</organism>
<comment type="caution">
    <text evidence="1">The sequence shown here is derived from an EMBL/GenBank/DDBJ whole genome shotgun (WGS) entry which is preliminary data.</text>
</comment>
<sequence length="40" mass="4649">MIAVAAYFSVRSRAKTFHLIANRKVFTTINLARRCHHIPH</sequence>
<accession>D4F298</accession>
<evidence type="ECO:0000313" key="1">
    <source>
        <dbReference type="EMBL" id="EFE24111.1"/>
    </source>
</evidence>
<gene>
    <name evidence="1" type="ORF">EDWATA_00842</name>
</gene>
<name>D4F298_EDWTA</name>
<evidence type="ECO:0000313" key="2">
    <source>
        <dbReference type="Proteomes" id="UP000003692"/>
    </source>
</evidence>
<dbReference type="AlphaFoldDB" id="D4F298"/>